<evidence type="ECO:0000313" key="3">
    <source>
        <dbReference type="WBParaSite" id="Pan_g262.t1"/>
    </source>
</evidence>
<dbReference type="WBParaSite" id="Pan_g262.t1">
    <property type="protein sequence ID" value="Pan_g262.t1"/>
    <property type="gene ID" value="Pan_g262"/>
</dbReference>
<dbReference type="Proteomes" id="UP000492821">
    <property type="component" value="Unassembled WGS sequence"/>
</dbReference>
<evidence type="ECO:0000256" key="1">
    <source>
        <dbReference type="SAM" id="Phobius"/>
    </source>
</evidence>
<proteinExistence type="predicted"/>
<protein>
    <submittedName>
        <fullName evidence="3">TPT domain-containing protein</fullName>
    </submittedName>
</protein>
<keyword evidence="2" id="KW-1185">Reference proteome</keyword>
<feature type="transmembrane region" description="Helical" evidence="1">
    <location>
        <begin position="154"/>
        <end position="176"/>
    </location>
</feature>
<evidence type="ECO:0000313" key="2">
    <source>
        <dbReference type="Proteomes" id="UP000492821"/>
    </source>
</evidence>
<accession>A0A7E4VTK1</accession>
<reference evidence="2" key="1">
    <citation type="journal article" date="2013" name="Genetics">
        <title>The draft genome and transcriptome of Panagrellus redivivus are shaped by the harsh demands of a free-living lifestyle.</title>
        <authorList>
            <person name="Srinivasan J."/>
            <person name="Dillman A.R."/>
            <person name="Macchietto M.G."/>
            <person name="Heikkinen L."/>
            <person name="Lakso M."/>
            <person name="Fracchia K.M."/>
            <person name="Antoshechkin I."/>
            <person name="Mortazavi A."/>
            <person name="Wong G."/>
            <person name="Sternberg P.W."/>
        </authorList>
    </citation>
    <scope>NUCLEOTIDE SEQUENCE [LARGE SCALE GENOMIC DNA]</scope>
    <source>
        <strain evidence="2">MT8872</strain>
    </source>
</reference>
<feature type="transmembrane region" description="Helical" evidence="1">
    <location>
        <begin position="44"/>
        <end position="62"/>
    </location>
</feature>
<sequence length="318" mass="36440">MFRRRMHIDELRKDSNRSKIPSNTVIEGLNSYFADLNLFKLFNIFDKIPLLLILASWLTYFIDSYELQTSMLLRTWFVNSNAIFVPSNHVPCQHVTDDGSIFPSLMRMCYFHGFPTITLRAAAFSTFIGRLLLVSCVTAKWRFKKPGDDYVYRILNPILVILTLVEMFSLGVLLTSMGHQDSIALNKLSGIAFVLSAQLNMFILTIVVTRLEAIPDKYTISNIVQGFFIVFGISAPLSLLFYFDFQNARPCMVTVPAYVFLLEISVHIGYVGFYQALKYLLKDVSLPIFGTIDEVRPTPADPYYQPRVLFGEKQRNRC</sequence>
<feature type="transmembrane region" description="Helical" evidence="1">
    <location>
        <begin position="110"/>
        <end position="133"/>
    </location>
</feature>
<keyword evidence="1" id="KW-1133">Transmembrane helix</keyword>
<feature type="transmembrane region" description="Helical" evidence="1">
    <location>
        <begin position="188"/>
        <end position="211"/>
    </location>
</feature>
<organism evidence="2 3">
    <name type="scientific">Panagrellus redivivus</name>
    <name type="common">Microworm</name>
    <dbReference type="NCBI Taxonomy" id="6233"/>
    <lineage>
        <taxon>Eukaryota</taxon>
        <taxon>Metazoa</taxon>
        <taxon>Ecdysozoa</taxon>
        <taxon>Nematoda</taxon>
        <taxon>Chromadorea</taxon>
        <taxon>Rhabditida</taxon>
        <taxon>Tylenchina</taxon>
        <taxon>Panagrolaimomorpha</taxon>
        <taxon>Panagrolaimoidea</taxon>
        <taxon>Panagrolaimidae</taxon>
        <taxon>Panagrellus</taxon>
    </lineage>
</organism>
<dbReference type="AlphaFoldDB" id="A0A7E4VTK1"/>
<keyword evidence="1" id="KW-0472">Membrane</keyword>
<feature type="transmembrane region" description="Helical" evidence="1">
    <location>
        <begin position="223"/>
        <end position="243"/>
    </location>
</feature>
<name>A0A7E4VTK1_PANRE</name>
<reference evidence="3" key="2">
    <citation type="submission" date="2020-10" db="UniProtKB">
        <authorList>
            <consortium name="WormBaseParasite"/>
        </authorList>
    </citation>
    <scope>IDENTIFICATION</scope>
</reference>
<feature type="transmembrane region" description="Helical" evidence="1">
    <location>
        <begin position="255"/>
        <end position="273"/>
    </location>
</feature>
<keyword evidence="1" id="KW-0812">Transmembrane</keyword>